<feature type="transmembrane region" description="Helical" evidence="1">
    <location>
        <begin position="200"/>
        <end position="225"/>
    </location>
</feature>
<organism evidence="2 3">
    <name type="scientific">Mesoterricola silvestris</name>
    <dbReference type="NCBI Taxonomy" id="2927979"/>
    <lineage>
        <taxon>Bacteria</taxon>
        <taxon>Pseudomonadati</taxon>
        <taxon>Acidobacteriota</taxon>
        <taxon>Holophagae</taxon>
        <taxon>Holophagales</taxon>
        <taxon>Holophagaceae</taxon>
        <taxon>Mesoterricola</taxon>
    </lineage>
</organism>
<feature type="transmembrane region" description="Helical" evidence="1">
    <location>
        <begin position="54"/>
        <end position="76"/>
    </location>
</feature>
<feature type="transmembrane region" description="Helical" evidence="1">
    <location>
        <begin position="82"/>
        <end position="100"/>
    </location>
</feature>
<gene>
    <name evidence="2" type="ORF">METEAL_02430</name>
</gene>
<feature type="transmembrane region" description="Helical" evidence="1">
    <location>
        <begin position="356"/>
        <end position="374"/>
    </location>
</feature>
<proteinExistence type="predicted"/>
<name>A0AA48GJU7_9BACT</name>
<keyword evidence="3" id="KW-1185">Reference proteome</keyword>
<feature type="transmembrane region" description="Helical" evidence="1">
    <location>
        <begin position="169"/>
        <end position="188"/>
    </location>
</feature>
<evidence type="ECO:0000256" key="1">
    <source>
        <dbReference type="SAM" id="Phobius"/>
    </source>
</evidence>
<feature type="transmembrane region" description="Helical" evidence="1">
    <location>
        <begin position="27"/>
        <end position="47"/>
    </location>
</feature>
<feature type="transmembrane region" description="Helical" evidence="1">
    <location>
        <begin position="232"/>
        <end position="250"/>
    </location>
</feature>
<feature type="transmembrane region" description="Helical" evidence="1">
    <location>
        <begin position="112"/>
        <end position="133"/>
    </location>
</feature>
<evidence type="ECO:0000313" key="3">
    <source>
        <dbReference type="Proteomes" id="UP001238179"/>
    </source>
</evidence>
<dbReference type="AlphaFoldDB" id="A0AA48GJU7"/>
<keyword evidence="1" id="KW-0472">Membrane</keyword>
<feature type="transmembrane region" description="Helical" evidence="1">
    <location>
        <begin position="321"/>
        <end position="344"/>
    </location>
</feature>
<dbReference type="Proteomes" id="UP001238179">
    <property type="component" value="Chromosome"/>
</dbReference>
<keyword evidence="1" id="KW-1133">Transmembrane helix</keyword>
<dbReference type="KEGG" id="msil:METEAL_02430"/>
<keyword evidence="1" id="KW-0812">Transmembrane</keyword>
<reference evidence="3" key="1">
    <citation type="journal article" date="2023" name="Int. J. Syst. Evol. Microbiol.">
        <title>Mesoterricola silvestris gen. nov., sp. nov., Mesoterricola sediminis sp. nov., Geothrix oryzae sp. nov., Geothrix edaphica sp. nov., Geothrix rubra sp. nov., and Geothrix limicola sp. nov., six novel members of Acidobacteriota isolated from soils.</title>
        <authorList>
            <person name="Itoh H."/>
            <person name="Sugisawa Y."/>
            <person name="Mise K."/>
            <person name="Xu Z."/>
            <person name="Kuniyasu M."/>
            <person name="Ushijima N."/>
            <person name="Kawano K."/>
            <person name="Kobayashi E."/>
            <person name="Shiratori Y."/>
            <person name="Masuda Y."/>
            <person name="Senoo K."/>
        </authorList>
    </citation>
    <scope>NUCLEOTIDE SEQUENCE [LARGE SCALE GENOMIC DNA]</scope>
    <source>
        <strain evidence="3">W79</strain>
    </source>
</reference>
<accession>A0AA48GJU7</accession>
<sequence>MIAGAKTFQEIQVEDGGTLLVLDKLRWLAVLISLSFPLLFFPFPFPFGDLARTVLILFLFPGISLAGMAIPVLVFLVAKDDYLSYLWACSISSFLVFYRISRLSYDQDYFRALIGWVFQAMSLILGLVIFIQAVQVVDLFSVNSLILGLFPNISGLAEGKGCAFFTEPSVMAGPLLLYGALCDLYVRLSNDVGVERAKVRWLVLMISTLALSRSLTCGLVVAFFFFRLFSPLQLILAGASFVFPASLLFFDRLLVAESSFNAFSIFNITTALGSWRSIPDLAIVANFTGYLLPSLTPGVRERIMAQASEISPVFTWLQNVYSYFACFAASFGLLLSLSVFFFLGRRLIGKSREFSTILYVALLLFAMLFLLPKYDVSCWVVFGLMAFQRRNSSTAPEAPAASLP</sequence>
<protein>
    <submittedName>
        <fullName evidence="2">Uncharacterized protein</fullName>
    </submittedName>
</protein>
<dbReference type="EMBL" id="AP027080">
    <property type="protein sequence ID" value="BDU71069.1"/>
    <property type="molecule type" value="Genomic_DNA"/>
</dbReference>
<evidence type="ECO:0000313" key="2">
    <source>
        <dbReference type="EMBL" id="BDU71069.1"/>
    </source>
</evidence>
<dbReference type="RefSeq" id="WP_316413963.1">
    <property type="nucleotide sequence ID" value="NZ_AP027080.1"/>
</dbReference>